<feature type="transmembrane region" description="Helical" evidence="1">
    <location>
        <begin position="23"/>
        <end position="44"/>
    </location>
</feature>
<evidence type="ECO:0000313" key="3">
    <source>
        <dbReference type="Proteomes" id="UP000002495"/>
    </source>
</evidence>
<gene>
    <name evidence="2" type="ordered locus">HH_0298</name>
</gene>
<keyword evidence="1" id="KW-0472">Membrane</keyword>
<organism evidence="2 3">
    <name type="scientific">Helicobacter hepaticus (strain ATCC 51449 / 3B1)</name>
    <dbReference type="NCBI Taxonomy" id="235279"/>
    <lineage>
        <taxon>Bacteria</taxon>
        <taxon>Pseudomonadati</taxon>
        <taxon>Campylobacterota</taxon>
        <taxon>Epsilonproteobacteria</taxon>
        <taxon>Campylobacterales</taxon>
        <taxon>Helicobacteraceae</taxon>
        <taxon>Helicobacter</taxon>
    </lineage>
</organism>
<dbReference type="STRING" id="235279.HH_0298"/>
<feature type="transmembrane region" description="Helical" evidence="1">
    <location>
        <begin position="50"/>
        <end position="74"/>
    </location>
</feature>
<protein>
    <submittedName>
        <fullName evidence="2">Uncharacterized protein</fullName>
    </submittedName>
</protein>
<reference evidence="2 3" key="1">
    <citation type="journal article" date="2003" name="Proc. Natl. Acad. Sci. U.S.A.">
        <title>The complete genome sequence of the carcinogenic bacterium Helicobacter hepaticus.</title>
        <authorList>
            <person name="Suerbaum S."/>
            <person name="Josenhans C."/>
            <person name="Sterzenbach T."/>
            <person name="Drescher B."/>
            <person name="Brandt P."/>
            <person name="Bell M."/>
            <person name="Droege M."/>
            <person name="Fartmann B."/>
            <person name="Fischer H.-P."/>
            <person name="Ge Z."/>
            <person name="Hoerster A."/>
            <person name="Holland R."/>
            <person name="Klein K."/>
            <person name="Koenig J."/>
            <person name="Macko L."/>
            <person name="Mendz G.L."/>
            <person name="Nyakatura G."/>
            <person name="Schauer D.B."/>
            <person name="Shen Z."/>
            <person name="Weber J."/>
            <person name="Frosch M."/>
            <person name="Fox J.G."/>
        </authorList>
    </citation>
    <scope>NUCLEOTIDE SEQUENCE [LARGE SCALE GENOMIC DNA]</scope>
    <source>
        <strain evidence="3">ATCC 51449 / 3B1</strain>
    </source>
</reference>
<dbReference type="HOGENOM" id="CLU_1400800_0_0_7"/>
<keyword evidence="1" id="KW-1133">Transmembrane helix</keyword>
<keyword evidence="3" id="KW-1185">Reference proteome</keyword>
<evidence type="ECO:0000256" key="1">
    <source>
        <dbReference type="SAM" id="Phobius"/>
    </source>
</evidence>
<dbReference type="EMBL" id="AE017125">
    <property type="protein sequence ID" value="AAP76895.1"/>
    <property type="molecule type" value="Genomic_DNA"/>
</dbReference>
<evidence type="ECO:0000313" key="2">
    <source>
        <dbReference type="EMBL" id="AAP76895.1"/>
    </source>
</evidence>
<sequence>MKHFDPLLLNGFGTQKERITHRYIFIILNYAPLVLGILGLTHSFKYPFSPIFLTLLNICFGLYCVIFLYANILLYQNGHTQVKADETKALLICRKHIKSYDYLMLVFLILFYLVGLLISLNLSLVIFSLWLWYLYFAKPFLLKEVLLCKDCLIVRYRIYGDITLNLQNLALVGEGLGIGVNQTLARVNFNKKRK</sequence>
<dbReference type="Proteomes" id="UP000002495">
    <property type="component" value="Chromosome"/>
</dbReference>
<dbReference type="AlphaFoldDB" id="Q7VJE5"/>
<keyword evidence="1" id="KW-0812">Transmembrane</keyword>
<name>Q7VJE5_HELHP</name>
<accession>Q7VJE5</accession>
<dbReference type="KEGG" id="hhe:HH_0298"/>
<proteinExistence type="predicted"/>
<dbReference type="RefSeq" id="WP_011115141.1">
    <property type="nucleotide sequence ID" value="NC_004917.1"/>
</dbReference>
<feature type="transmembrane region" description="Helical" evidence="1">
    <location>
        <begin position="102"/>
        <end position="135"/>
    </location>
</feature>
<dbReference type="OrthoDB" id="9912163at2"/>